<keyword evidence="3" id="KW-0597">Phosphoprotein</keyword>
<dbReference type="SMART" id="SM00823">
    <property type="entry name" value="PKS_PP"/>
    <property type="match status" value="2"/>
</dbReference>
<gene>
    <name evidence="8" type="ORF">HYN56_22400</name>
</gene>
<dbReference type="FunFam" id="3.40.50.980:FF:000001">
    <property type="entry name" value="Non-ribosomal peptide synthetase"/>
    <property type="match status" value="1"/>
</dbReference>
<keyword evidence="2" id="KW-0596">Phosphopantetheine</keyword>
<organism evidence="8 9">
    <name type="scientific">Flavobacterium crocinum</name>
    <dbReference type="NCBI Taxonomy" id="2183896"/>
    <lineage>
        <taxon>Bacteria</taxon>
        <taxon>Pseudomonadati</taxon>
        <taxon>Bacteroidota</taxon>
        <taxon>Flavobacteriia</taxon>
        <taxon>Flavobacteriales</taxon>
        <taxon>Flavobacteriaceae</taxon>
        <taxon>Flavobacterium</taxon>
    </lineage>
</organism>
<dbReference type="InterPro" id="IPR001227">
    <property type="entry name" value="Ac_transferase_dom_sf"/>
</dbReference>
<dbReference type="InterPro" id="IPR009081">
    <property type="entry name" value="PP-bd_ACP"/>
</dbReference>
<evidence type="ECO:0000256" key="2">
    <source>
        <dbReference type="ARBA" id="ARBA00022450"/>
    </source>
</evidence>
<dbReference type="SUPFAM" id="SSF55048">
    <property type="entry name" value="Probable ACP-binding domain of malonyl-CoA ACP transacylase"/>
    <property type="match status" value="1"/>
</dbReference>
<dbReference type="GO" id="GO:0031177">
    <property type="term" value="F:phosphopantetheine binding"/>
    <property type="evidence" value="ECO:0007669"/>
    <property type="project" value="InterPro"/>
</dbReference>
<dbReference type="Gene3D" id="3.40.366.10">
    <property type="entry name" value="Malonyl-Coenzyme A Acyl Carrier Protein, domain 2"/>
    <property type="match status" value="1"/>
</dbReference>
<name>A0A2S1YS35_9FLAO</name>
<dbReference type="InterPro" id="IPR025110">
    <property type="entry name" value="AMP-bd_C"/>
</dbReference>
<dbReference type="InterPro" id="IPR020845">
    <property type="entry name" value="AMP-binding_CS"/>
</dbReference>
<dbReference type="FunFam" id="1.10.1200.10:FF:000005">
    <property type="entry name" value="Nonribosomal peptide synthetase 1"/>
    <property type="match status" value="1"/>
</dbReference>
<feature type="domain" description="Ketosynthase family 3 (KS3)" evidence="7">
    <location>
        <begin position="622"/>
        <end position="1046"/>
    </location>
</feature>
<reference evidence="8 9" key="1">
    <citation type="submission" date="2018-05" db="EMBL/GenBank/DDBJ databases">
        <title>Genome sequencing of Flavobacterium sp. HYN0056.</title>
        <authorList>
            <person name="Yi H."/>
            <person name="Baek C."/>
        </authorList>
    </citation>
    <scope>NUCLEOTIDE SEQUENCE [LARGE SCALE GENOMIC DNA]</scope>
    <source>
        <strain evidence="8 9">HYN0056</strain>
    </source>
</reference>
<dbReference type="InterPro" id="IPR050091">
    <property type="entry name" value="PKS_NRPS_Biosynth_Enz"/>
</dbReference>
<dbReference type="Proteomes" id="UP000245250">
    <property type="component" value="Chromosome"/>
</dbReference>
<dbReference type="RefSeq" id="WP_109194237.1">
    <property type="nucleotide sequence ID" value="NZ_CP029255.1"/>
</dbReference>
<dbReference type="GO" id="GO:0006633">
    <property type="term" value="P:fatty acid biosynthetic process"/>
    <property type="evidence" value="ECO:0007669"/>
    <property type="project" value="InterPro"/>
</dbReference>
<dbReference type="PROSITE" id="PS00012">
    <property type="entry name" value="PHOSPHOPANTETHEINE"/>
    <property type="match status" value="1"/>
</dbReference>
<dbReference type="PROSITE" id="PS50075">
    <property type="entry name" value="CARRIER"/>
    <property type="match status" value="2"/>
</dbReference>
<feature type="region of interest" description="Disordered" evidence="5">
    <location>
        <begin position="1697"/>
        <end position="1721"/>
    </location>
</feature>
<evidence type="ECO:0000259" key="7">
    <source>
        <dbReference type="PROSITE" id="PS52004"/>
    </source>
</evidence>
<dbReference type="InterPro" id="IPR016035">
    <property type="entry name" value="Acyl_Trfase/lysoPLipase"/>
</dbReference>
<proteinExistence type="predicted"/>
<accession>A0A2S1YS35</accession>
<evidence type="ECO:0000313" key="9">
    <source>
        <dbReference type="Proteomes" id="UP000245250"/>
    </source>
</evidence>
<dbReference type="Gene3D" id="3.40.47.10">
    <property type="match status" value="1"/>
</dbReference>
<dbReference type="PROSITE" id="PS00455">
    <property type="entry name" value="AMP_BINDING"/>
    <property type="match status" value="1"/>
</dbReference>
<dbReference type="InterPro" id="IPR020806">
    <property type="entry name" value="PKS_PP-bd"/>
</dbReference>
<evidence type="ECO:0000256" key="3">
    <source>
        <dbReference type="ARBA" id="ARBA00022553"/>
    </source>
</evidence>
<dbReference type="Gene3D" id="3.30.70.250">
    <property type="entry name" value="Malonyl-CoA ACP transacylase, ACP-binding"/>
    <property type="match status" value="1"/>
</dbReference>
<dbReference type="InterPro" id="IPR020841">
    <property type="entry name" value="PKS_Beta-ketoAc_synthase_dom"/>
</dbReference>
<evidence type="ECO:0000256" key="5">
    <source>
        <dbReference type="SAM" id="MobiDB-lite"/>
    </source>
</evidence>
<dbReference type="PANTHER" id="PTHR43775">
    <property type="entry name" value="FATTY ACID SYNTHASE"/>
    <property type="match status" value="1"/>
</dbReference>
<dbReference type="SMART" id="SM00825">
    <property type="entry name" value="PKS_KS"/>
    <property type="match status" value="1"/>
</dbReference>
<dbReference type="Gene3D" id="1.10.1200.10">
    <property type="entry name" value="ACP-like"/>
    <property type="match status" value="2"/>
</dbReference>
<feature type="domain" description="Carrier" evidence="6">
    <location>
        <begin position="1527"/>
        <end position="1609"/>
    </location>
</feature>
<dbReference type="EMBL" id="CP029255">
    <property type="protein sequence ID" value="AWK06833.1"/>
    <property type="molecule type" value="Genomic_DNA"/>
</dbReference>
<dbReference type="PROSITE" id="PS00606">
    <property type="entry name" value="KS3_1"/>
    <property type="match status" value="1"/>
</dbReference>
<dbReference type="InterPro" id="IPR016036">
    <property type="entry name" value="Malonyl_transacylase_ACP-bd"/>
</dbReference>
<dbReference type="Pfam" id="PF00550">
    <property type="entry name" value="PP-binding"/>
    <property type="match status" value="2"/>
</dbReference>
<dbReference type="PROSITE" id="PS52004">
    <property type="entry name" value="KS3_2"/>
    <property type="match status" value="1"/>
</dbReference>
<dbReference type="InterPro" id="IPR016039">
    <property type="entry name" value="Thiolase-like"/>
</dbReference>
<dbReference type="InterPro" id="IPR000873">
    <property type="entry name" value="AMP-dep_synth/lig_dom"/>
</dbReference>
<dbReference type="Gene3D" id="3.40.50.980">
    <property type="match status" value="2"/>
</dbReference>
<dbReference type="Pfam" id="PF13193">
    <property type="entry name" value="AMP-binding_C"/>
    <property type="match status" value="1"/>
</dbReference>
<evidence type="ECO:0000313" key="8">
    <source>
        <dbReference type="EMBL" id="AWK06833.1"/>
    </source>
</evidence>
<dbReference type="Pfam" id="PF00698">
    <property type="entry name" value="Acyl_transf_1"/>
    <property type="match status" value="1"/>
</dbReference>
<dbReference type="SUPFAM" id="SSF56801">
    <property type="entry name" value="Acetyl-CoA synthetase-like"/>
    <property type="match status" value="1"/>
</dbReference>
<comment type="cofactor">
    <cofactor evidence="1">
        <name>pantetheine 4'-phosphate</name>
        <dbReference type="ChEBI" id="CHEBI:47942"/>
    </cofactor>
</comment>
<dbReference type="SUPFAM" id="SSF47336">
    <property type="entry name" value="ACP-like"/>
    <property type="match status" value="2"/>
</dbReference>
<sequence length="1781" mass="196429">MKRPNKNSLDNEVNWKNMSYPQNALHELFTKQAETTPNSIALEFENVKFTYKELSQTVNQIANYFLVKGLSSGQVVAVSMERGSNLIASLLAILQCGATYLPLDPKFPSERLEFMLEDSETSFLLTTRSLSDSLPKSSSTILIEDILSSLNQYPVTPLSISVANNSAAYMMYTSGSTGKPKGVTVTHKNLVNFLYSMAIEPGINPEDKLLSITTISFDIAGLELFLPLITGATVLFADYETTRDGQLLLKLLQEKEITILQATPTTWQMLLDSGWEKRLPLKALCGGEAMPLNLARQLTLKCESLWNMYGPTETTIWSAVKEVKNDDELITIGLPIANTQIYLLDENGQSVESGAIGEIVIGGDGVAEGYWKRPELTAEKFIPDTFSTNPNAILYRTGDLGKLLSNGEFQCLGRIDHQVKIRGHRIELGEIESTLNTLSGIKQSAVIVSNHLGNEDKLVAYLKSGEQFQDEKQIHEALSKILPEILLPSKYIWVDEFPITPNGKIDKKNLPVPEYNRPDSAPLFKKPTTELEKEIAKIWSEELKIASIGIDDDFFDLGGSSVLAQKVTTLMRQQLSKEVPVSKIYIHPTIKELAATLEDNNNENNNNEEPFTLKNTNDKTASSDIAIIGMAGRFPGSDTIDELWENLRDGKETISLFTKEELDISLPESLRNDPLYIAARGILPSAKTFDAAFFGLNPQLAAAMDPQIRIFLEISYEALEQSGHLPKHYKGTIGVYSGSEINSYYENNIFSNNELKSAVGELQIYTVNGKDFIAPRTSYHLNLKGPSVSVHSACSTSLLAIAEAVKAIRAGMCDVALAGGSSVTAPLNSGHLYDDGFIKSPDGSTRSFEASGKGTVFSDGAGVVVLKRLEDAEKDGDIIYGLIKGVGVNNDGGDKGSFMAPSAKGQAGAIINAFNDAQISPSTISYMEAHGTATPIGDPIEIEGLKIAYGKQEKNNFCALGSIKSNMGHTTAAAGVAGLIKILLAMRYKKIPPMVNFSKPNPNIDFDNSPFFINNTLIDWNAEGKRRAGVSSFGIGSTNVHAIVEEYEAKPIPSSTSRPFQLLMWSAKNQNSLLGYENALGHFIDKSRDLSLADIAYSLNTTRDEFNHRSFLISNSTDDAAEKLLCLKAKTTKSSVLKNVPSEIGFLFPGQGSQYVQMGKTLYDNEKVYRDAVDKCAELLMDELKLDIRDIIYPKVKCNEAEEQLKNTRLTQPSLFVTEYALSQLWMSWGIKPTFLCGHSIGEFAAAHLAGILSLKDALHIVTVRGKLISELPSGSMLIVRVPVNQLKELMPGTLSIAAINSTQFCVVSGTKEDISAFNQELDAKEIPNKLLNTSHAFHSFMMEPILDDFKKELEKVKLNIPRLPIISTASGTWLTDTEATSTTYWVNQLKSTVRFADAMDTAFELDDFILLEVGPGQTLTTLARQQAAGKIIPAFTSLNFPKDEKDSEYSTLLNALGDLWSRGVNPDWKAFYGEQKRQKIELPSYVFDRKHCWIDPVETIQTIAIQKSIVTDAIAAPVQIENNSVETNDSRKDSILLEISEIIKNASGIIYESDAIENTFLELGLDSLSLTQLSGKLKKEFNLPITFRQLNEAYSTPSLLADYIELNLPEEQLTAKTKVLETVQSQIINSNITSAEIQLASPQNQVSLEQIVHQIQLLSQKVDQLQNYQTASVNGNASFANLKVEHFDTVKFNNESLTEKNGSNGHVNGTNGSHKKEKNFDMSKFNDNETYQNNSFEKKYIIKADEPPVQGSKLGRDENGNPAWFIEDPNQNGNFVKIKL</sequence>
<dbReference type="CDD" id="cd12116">
    <property type="entry name" value="A_NRPS_Ta1_like"/>
    <property type="match status" value="1"/>
</dbReference>
<dbReference type="Gene3D" id="2.30.38.10">
    <property type="entry name" value="Luciferase, Domain 3"/>
    <property type="match status" value="1"/>
</dbReference>
<dbReference type="KEGG" id="fcr:HYN56_22400"/>
<evidence type="ECO:0000259" key="6">
    <source>
        <dbReference type="PROSITE" id="PS50075"/>
    </source>
</evidence>
<dbReference type="SMART" id="SM00827">
    <property type="entry name" value="PKS_AT"/>
    <property type="match status" value="1"/>
</dbReference>
<dbReference type="CDD" id="cd00833">
    <property type="entry name" value="PKS"/>
    <property type="match status" value="1"/>
</dbReference>
<dbReference type="Pfam" id="PF16197">
    <property type="entry name" value="KAsynt_C_assoc"/>
    <property type="match status" value="1"/>
</dbReference>
<dbReference type="InterPro" id="IPR036736">
    <property type="entry name" value="ACP-like_sf"/>
</dbReference>
<keyword evidence="9" id="KW-1185">Reference proteome</keyword>
<dbReference type="InterPro" id="IPR006162">
    <property type="entry name" value="Ppantetheine_attach_site"/>
</dbReference>
<evidence type="ECO:0000256" key="1">
    <source>
        <dbReference type="ARBA" id="ARBA00001957"/>
    </source>
</evidence>
<dbReference type="OrthoDB" id="9778690at2"/>
<dbReference type="Pfam" id="PF02801">
    <property type="entry name" value="Ketoacyl-synt_C"/>
    <property type="match status" value="1"/>
</dbReference>
<dbReference type="InterPro" id="IPR032821">
    <property type="entry name" value="PKS_assoc"/>
</dbReference>
<dbReference type="InterPro" id="IPR018201">
    <property type="entry name" value="Ketoacyl_synth_AS"/>
</dbReference>
<dbReference type="FunFam" id="3.40.50.12780:FF:000012">
    <property type="entry name" value="Non-ribosomal peptide synthetase"/>
    <property type="match status" value="1"/>
</dbReference>
<dbReference type="PANTHER" id="PTHR43775:SF51">
    <property type="entry name" value="INACTIVE PHENOLPHTHIOCEROL SYNTHESIS POLYKETIDE SYNTHASE TYPE I PKS1-RELATED"/>
    <property type="match status" value="1"/>
</dbReference>
<dbReference type="InterPro" id="IPR014043">
    <property type="entry name" value="Acyl_transferase_dom"/>
</dbReference>
<dbReference type="NCBIfam" id="TIGR01733">
    <property type="entry name" value="AA-adenyl-dom"/>
    <property type="match status" value="1"/>
</dbReference>
<dbReference type="InterPro" id="IPR045851">
    <property type="entry name" value="AMP-bd_C_sf"/>
</dbReference>
<dbReference type="InterPro" id="IPR014030">
    <property type="entry name" value="Ketoacyl_synth_N"/>
</dbReference>
<dbReference type="SUPFAM" id="SSF52151">
    <property type="entry name" value="FabD/lysophospholipase-like"/>
    <property type="match status" value="1"/>
</dbReference>
<keyword evidence="4" id="KW-0808">Transferase</keyword>
<protein>
    <submittedName>
        <fullName evidence="8">Type I polyketide synthase</fullName>
    </submittedName>
</protein>
<dbReference type="Pfam" id="PF00501">
    <property type="entry name" value="AMP-binding"/>
    <property type="match status" value="1"/>
</dbReference>
<evidence type="ECO:0000256" key="4">
    <source>
        <dbReference type="ARBA" id="ARBA00022679"/>
    </source>
</evidence>
<dbReference type="Pfam" id="PF00109">
    <property type="entry name" value="ketoacyl-synt"/>
    <property type="match status" value="1"/>
</dbReference>
<dbReference type="GO" id="GO:0004312">
    <property type="term" value="F:fatty acid synthase activity"/>
    <property type="evidence" value="ECO:0007669"/>
    <property type="project" value="TreeGrafter"/>
</dbReference>
<feature type="domain" description="Carrier" evidence="6">
    <location>
        <begin position="526"/>
        <end position="601"/>
    </location>
</feature>
<dbReference type="GO" id="GO:0004315">
    <property type="term" value="F:3-oxoacyl-[acyl-carrier-protein] synthase activity"/>
    <property type="evidence" value="ECO:0007669"/>
    <property type="project" value="InterPro"/>
</dbReference>
<dbReference type="Gene3D" id="3.30.70.3290">
    <property type="match status" value="1"/>
</dbReference>
<dbReference type="SUPFAM" id="SSF53901">
    <property type="entry name" value="Thiolase-like"/>
    <property type="match status" value="1"/>
</dbReference>
<feature type="compositionally biased region" description="Polar residues" evidence="5">
    <location>
        <begin position="1697"/>
        <end position="1713"/>
    </location>
</feature>
<dbReference type="InterPro" id="IPR010071">
    <property type="entry name" value="AA_adenyl_dom"/>
</dbReference>
<dbReference type="Gene3D" id="3.30.300.30">
    <property type="match status" value="1"/>
</dbReference>
<dbReference type="InterPro" id="IPR014031">
    <property type="entry name" value="Ketoacyl_synth_C"/>
</dbReference>